<evidence type="ECO:0000256" key="1">
    <source>
        <dbReference type="ARBA" id="ARBA00008136"/>
    </source>
</evidence>
<keyword evidence="4" id="KW-0378">Hydrolase</keyword>
<keyword evidence="5" id="KW-0190">Covalent protein-DNA linkage</keyword>
<dbReference type="GO" id="GO:0016829">
    <property type="term" value="F:lyase activity"/>
    <property type="evidence" value="ECO:0007669"/>
    <property type="project" value="UniProtKB-KW"/>
</dbReference>
<evidence type="ECO:0000313" key="10">
    <source>
        <dbReference type="Proteomes" id="UP000053815"/>
    </source>
</evidence>
<gene>
    <name evidence="9" type="ORF">MAM1_0334d09786</name>
</gene>
<evidence type="ECO:0000256" key="6">
    <source>
        <dbReference type="ARBA" id="ARBA00023125"/>
    </source>
</evidence>
<dbReference type="GO" id="GO:0008233">
    <property type="term" value="F:peptidase activity"/>
    <property type="evidence" value="ECO:0007669"/>
    <property type="project" value="UniProtKB-KW"/>
</dbReference>
<dbReference type="Pfam" id="PF02586">
    <property type="entry name" value="SRAP"/>
    <property type="match status" value="1"/>
</dbReference>
<dbReference type="OrthoDB" id="2111841at2759"/>
<feature type="compositionally biased region" description="Polar residues" evidence="8">
    <location>
        <begin position="259"/>
        <end position="271"/>
    </location>
</feature>
<feature type="compositionally biased region" description="Polar residues" evidence="8">
    <location>
        <begin position="281"/>
        <end position="291"/>
    </location>
</feature>
<dbReference type="InterPro" id="IPR036590">
    <property type="entry name" value="SRAP-like"/>
</dbReference>
<evidence type="ECO:0000256" key="5">
    <source>
        <dbReference type="ARBA" id="ARBA00023124"/>
    </source>
</evidence>
<dbReference type="GO" id="GO:0003697">
    <property type="term" value="F:single-stranded DNA binding"/>
    <property type="evidence" value="ECO:0007669"/>
    <property type="project" value="InterPro"/>
</dbReference>
<feature type="region of interest" description="Disordered" evidence="8">
    <location>
        <begin position="253"/>
        <end position="298"/>
    </location>
</feature>
<accession>A0A0C9N6Q5</accession>
<sequence length="298" mass="33944">MCGRFCCSLNTEELRNELHEENVLPDRNTEWVDQDSYRPSFNVCPSRSIPAVLEKAQTHTKIMQSMQWGFIPSWLKSNPYSKPINARIETLTEKSSMFDKSKNANRCIIAAEGFFEWNRKKQAFFIKRADNKMMLFAGLYSTAYIDDRSVTTCTLITTAASEFFSKIHDRMPVILEPDNVDAWINSKVFWSNDVIKLLKPFDGELNCHQVTDKVGSVKNDSPDLVQPLDERKSSISHFLKPARIKDEISKDLSSHVGKATSSSTATIAQQATKKRKKSVNDDPNASKTPRITSFFDKK</sequence>
<keyword evidence="6" id="KW-0238">DNA-binding</keyword>
<comment type="similarity">
    <text evidence="1">Belongs to the SOS response-associated peptidase family.</text>
</comment>
<organism evidence="9">
    <name type="scientific">Mucor ambiguus</name>
    <dbReference type="NCBI Taxonomy" id="91626"/>
    <lineage>
        <taxon>Eukaryota</taxon>
        <taxon>Fungi</taxon>
        <taxon>Fungi incertae sedis</taxon>
        <taxon>Mucoromycota</taxon>
        <taxon>Mucoromycotina</taxon>
        <taxon>Mucoromycetes</taxon>
        <taxon>Mucorales</taxon>
        <taxon>Mucorineae</taxon>
        <taxon>Mucoraceae</taxon>
        <taxon>Mucor</taxon>
    </lineage>
</organism>
<evidence type="ECO:0000313" key="9">
    <source>
        <dbReference type="EMBL" id="GAN10248.1"/>
    </source>
</evidence>
<dbReference type="PANTHER" id="PTHR13604">
    <property type="entry name" value="DC12-RELATED"/>
    <property type="match status" value="1"/>
</dbReference>
<evidence type="ECO:0000256" key="7">
    <source>
        <dbReference type="ARBA" id="ARBA00023239"/>
    </source>
</evidence>
<keyword evidence="3" id="KW-0227">DNA damage</keyword>
<protein>
    <submittedName>
        <fullName evidence="9">DUF159 domain protein</fullName>
    </submittedName>
</protein>
<dbReference type="Proteomes" id="UP000053815">
    <property type="component" value="Unassembled WGS sequence"/>
</dbReference>
<dbReference type="PANTHER" id="PTHR13604:SF0">
    <property type="entry name" value="ABASIC SITE PROCESSING PROTEIN HMCES"/>
    <property type="match status" value="1"/>
</dbReference>
<keyword evidence="2" id="KW-0645">Protease</keyword>
<evidence type="ECO:0000256" key="2">
    <source>
        <dbReference type="ARBA" id="ARBA00022670"/>
    </source>
</evidence>
<evidence type="ECO:0000256" key="4">
    <source>
        <dbReference type="ARBA" id="ARBA00022801"/>
    </source>
</evidence>
<evidence type="ECO:0000256" key="8">
    <source>
        <dbReference type="SAM" id="MobiDB-lite"/>
    </source>
</evidence>
<proteinExistence type="inferred from homology"/>
<dbReference type="STRING" id="91626.A0A0C9N6Q5"/>
<reference evidence="9" key="1">
    <citation type="submission" date="2014-09" db="EMBL/GenBank/DDBJ databases">
        <title>Draft genome sequence of an oleaginous Mucoromycotina fungus Mucor ambiguus NBRC6742.</title>
        <authorList>
            <person name="Takeda I."/>
            <person name="Yamane N."/>
            <person name="Morita T."/>
            <person name="Tamano K."/>
            <person name="Machida M."/>
            <person name="Baker S."/>
            <person name="Koike H."/>
        </authorList>
    </citation>
    <scope>NUCLEOTIDE SEQUENCE</scope>
    <source>
        <strain evidence="9">NBRC 6742</strain>
    </source>
</reference>
<dbReference type="GO" id="GO:0106300">
    <property type="term" value="P:protein-DNA covalent cross-linking repair"/>
    <property type="evidence" value="ECO:0007669"/>
    <property type="project" value="InterPro"/>
</dbReference>
<dbReference type="SUPFAM" id="SSF143081">
    <property type="entry name" value="BB1717-like"/>
    <property type="match status" value="1"/>
</dbReference>
<dbReference type="GO" id="GO:0006508">
    <property type="term" value="P:proteolysis"/>
    <property type="evidence" value="ECO:0007669"/>
    <property type="project" value="UniProtKB-KW"/>
</dbReference>
<dbReference type="InterPro" id="IPR003738">
    <property type="entry name" value="SRAP"/>
</dbReference>
<evidence type="ECO:0000256" key="3">
    <source>
        <dbReference type="ARBA" id="ARBA00022763"/>
    </source>
</evidence>
<name>A0A0C9N6Q5_9FUNG</name>
<dbReference type="Gene3D" id="3.90.1680.10">
    <property type="entry name" value="SOS response associated peptidase-like"/>
    <property type="match status" value="1"/>
</dbReference>
<dbReference type="AlphaFoldDB" id="A0A0C9N6Q5"/>
<dbReference type="EMBL" id="DF836623">
    <property type="protein sequence ID" value="GAN10248.1"/>
    <property type="molecule type" value="Genomic_DNA"/>
</dbReference>
<keyword evidence="7" id="KW-0456">Lyase</keyword>
<keyword evidence="10" id="KW-1185">Reference proteome</keyword>